<dbReference type="Proteomes" id="UP000199537">
    <property type="component" value="Unassembled WGS sequence"/>
</dbReference>
<dbReference type="PANTHER" id="PTHR12110:SF41">
    <property type="entry name" value="INOSOSE DEHYDRATASE"/>
    <property type="match status" value="1"/>
</dbReference>
<dbReference type="Gene3D" id="3.20.20.150">
    <property type="entry name" value="Divalent-metal-dependent TIM barrel enzymes"/>
    <property type="match status" value="1"/>
</dbReference>
<dbReference type="STRING" id="1393122.SAMN05660895_0509"/>
<feature type="domain" description="Xylose isomerase-like TIM barrel" evidence="1">
    <location>
        <begin position="54"/>
        <end position="286"/>
    </location>
</feature>
<evidence type="ECO:0000313" key="2">
    <source>
        <dbReference type="EMBL" id="SFV29239.1"/>
    </source>
</evidence>
<dbReference type="EMBL" id="FPCJ01000001">
    <property type="protein sequence ID" value="SFV29239.1"/>
    <property type="molecule type" value="Genomic_DNA"/>
</dbReference>
<dbReference type="InterPro" id="IPR019546">
    <property type="entry name" value="TAT_signal_bac_arc"/>
</dbReference>
<evidence type="ECO:0000259" key="1">
    <source>
        <dbReference type="Pfam" id="PF01261"/>
    </source>
</evidence>
<dbReference type="Pfam" id="PF01261">
    <property type="entry name" value="AP_endonuc_2"/>
    <property type="match status" value="1"/>
</dbReference>
<keyword evidence="3" id="KW-1185">Reference proteome</keyword>
<accession>A0A1I7N3H9</accession>
<dbReference type="OrthoDB" id="9798407at2"/>
<dbReference type="AlphaFoldDB" id="A0A1I7N3H9"/>
<dbReference type="InterPro" id="IPR036237">
    <property type="entry name" value="Xyl_isomerase-like_sf"/>
</dbReference>
<dbReference type="SUPFAM" id="SSF51658">
    <property type="entry name" value="Xylose isomerase-like"/>
    <property type="match status" value="1"/>
</dbReference>
<dbReference type="NCBIfam" id="TIGR01409">
    <property type="entry name" value="TAT_signal_seq"/>
    <property type="match status" value="1"/>
</dbReference>
<dbReference type="PANTHER" id="PTHR12110">
    <property type="entry name" value="HYDROXYPYRUVATE ISOMERASE"/>
    <property type="match status" value="1"/>
</dbReference>
<evidence type="ECO:0000313" key="3">
    <source>
        <dbReference type="Proteomes" id="UP000199537"/>
    </source>
</evidence>
<dbReference type="InterPro" id="IPR013022">
    <property type="entry name" value="Xyl_isomerase-like_TIM-brl"/>
</dbReference>
<sequence length="303" mass="34747">MNRRDFLKTSSLGLASMALWPEALSPNSFPGCILGIQLYSVRDDMQKDPAATLQQLARIGYRYVEHAGYANRKFYGYTAQDFKNLLHQLGLHMPSGHVVLKPTDWDEARKDFTDNWKYTLEDAAAVGQQFVISPWMDESLRTDYDRFMHFLDIMNRCGELCHTYHLQFGYHNHDFEFNTTLQGKRMYDLILQHTDPKLVVQQIDIGNMYGAGGRAQQILKEYPGRFLLMHVKDEIRSSKQGEMGEGYESCILGKGVIPVHQIVDEGRTIGGTRYFIVEQESYQGQTPLSCAAADYAVMKQWGY</sequence>
<protein>
    <submittedName>
        <fullName evidence="2">Tat (Twin-arginine translocation) pathway signal sequence</fullName>
    </submittedName>
</protein>
<organism evidence="2 3">
    <name type="scientific">Thermoflavifilum thermophilum</name>
    <dbReference type="NCBI Taxonomy" id="1393122"/>
    <lineage>
        <taxon>Bacteria</taxon>
        <taxon>Pseudomonadati</taxon>
        <taxon>Bacteroidota</taxon>
        <taxon>Chitinophagia</taxon>
        <taxon>Chitinophagales</taxon>
        <taxon>Chitinophagaceae</taxon>
        <taxon>Thermoflavifilum</taxon>
    </lineage>
</organism>
<proteinExistence type="predicted"/>
<dbReference type="RefSeq" id="WP_092457290.1">
    <property type="nucleotide sequence ID" value="NZ_FPCJ01000001.1"/>
</dbReference>
<name>A0A1I7N3H9_9BACT</name>
<gene>
    <name evidence="2" type="ORF">SAMN05660895_0509</name>
</gene>
<dbReference type="InterPro" id="IPR050312">
    <property type="entry name" value="IolE/XylAMocC-like"/>
</dbReference>
<reference evidence="3" key="1">
    <citation type="submission" date="2016-10" db="EMBL/GenBank/DDBJ databases">
        <authorList>
            <person name="Varghese N."/>
            <person name="Submissions S."/>
        </authorList>
    </citation>
    <scope>NUCLEOTIDE SEQUENCE [LARGE SCALE GENOMIC DNA]</scope>
    <source>
        <strain evidence="3">DSM 14807</strain>
    </source>
</reference>